<feature type="transmembrane region" description="Helical" evidence="6">
    <location>
        <begin position="41"/>
        <end position="63"/>
    </location>
</feature>
<evidence type="ECO:0000256" key="1">
    <source>
        <dbReference type="ARBA" id="ARBA00004141"/>
    </source>
</evidence>
<feature type="domain" description="GtrA/DPMS transmembrane" evidence="7">
    <location>
        <begin position="16"/>
        <end position="125"/>
    </location>
</feature>
<evidence type="ECO:0000256" key="2">
    <source>
        <dbReference type="ARBA" id="ARBA00009399"/>
    </source>
</evidence>
<evidence type="ECO:0000256" key="5">
    <source>
        <dbReference type="ARBA" id="ARBA00023136"/>
    </source>
</evidence>
<dbReference type="KEGG" id="rain:Rai3103_07775"/>
<comment type="subcellular location">
    <subcellularLocation>
        <location evidence="1">Membrane</location>
        <topology evidence="1">Multi-pass membrane protein</topology>
    </subcellularLocation>
</comment>
<proteinExistence type="inferred from homology"/>
<evidence type="ECO:0000259" key="7">
    <source>
        <dbReference type="Pfam" id="PF04138"/>
    </source>
</evidence>
<sequence length="142" mass="16016">MGFLRTWTTRLWPLVKFSLVGVVNTGVYYGVYLLLYRFMPYVAAHLIGWTVSVIGSYLLNCWFTYRVRPTWLKLLVYPLSSLPNVIFTTFGVVLLIEVLKVSKELAPLIAGLMAVPFSYLLAKLLLVGRGDRDGSGAPAQRR</sequence>
<dbReference type="Proteomes" id="UP000386847">
    <property type="component" value="Chromosome"/>
</dbReference>
<dbReference type="InterPro" id="IPR007267">
    <property type="entry name" value="GtrA_DPMS_TM"/>
</dbReference>
<feature type="transmembrane region" description="Helical" evidence="6">
    <location>
        <begin position="105"/>
        <end position="126"/>
    </location>
</feature>
<keyword evidence="4 6" id="KW-1133">Transmembrane helix</keyword>
<gene>
    <name evidence="8" type="ORF">Rai3103_07775</name>
</gene>
<organism evidence="8 9">
    <name type="scientific">Raineyella fluvialis</name>
    <dbReference type="NCBI Taxonomy" id="2662261"/>
    <lineage>
        <taxon>Bacteria</taxon>
        <taxon>Bacillati</taxon>
        <taxon>Actinomycetota</taxon>
        <taxon>Actinomycetes</taxon>
        <taxon>Propionibacteriales</taxon>
        <taxon>Propionibacteriaceae</taxon>
        <taxon>Raineyella</taxon>
    </lineage>
</organism>
<feature type="transmembrane region" description="Helical" evidence="6">
    <location>
        <begin position="75"/>
        <end position="99"/>
    </location>
</feature>
<keyword evidence="9" id="KW-1185">Reference proteome</keyword>
<evidence type="ECO:0000313" key="8">
    <source>
        <dbReference type="EMBL" id="QGF23581.1"/>
    </source>
</evidence>
<dbReference type="AlphaFoldDB" id="A0A5Q2FB11"/>
<comment type="similarity">
    <text evidence="2">Belongs to the GtrA family.</text>
</comment>
<name>A0A5Q2FB11_9ACTN</name>
<evidence type="ECO:0000256" key="4">
    <source>
        <dbReference type="ARBA" id="ARBA00022989"/>
    </source>
</evidence>
<protein>
    <submittedName>
        <fullName evidence="8">GtrA family protein</fullName>
    </submittedName>
</protein>
<dbReference type="EMBL" id="CP045725">
    <property type="protein sequence ID" value="QGF23581.1"/>
    <property type="molecule type" value="Genomic_DNA"/>
</dbReference>
<dbReference type="PANTHER" id="PTHR38459">
    <property type="entry name" value="PROPHAGE BACTOPRENOL-LINKED GLUCOSE TRANSLOCASE HOMOLOG"/>
    <property type="match status" value="1"/>
</dbReference>
<evidence type="ECO:0000256" key="6">
    <source>
        <dbReference type="SAM" id="Phobius"/>
    </source>
</evidence>
<dbReference type="RefSeq" id="WP_153572112.1">
    <property type="nucleotide sequence ID" value="NZ_CP045725.1"/>
</dbReference>
<evidence type="ECO:0000313" key="9">
    <source>
        <dbReference type="Proteomes" id="UP000386847"/>
    </source>
</evidence>
<keyword evidence="3 6" id="KW-0812">Transmembrane</keyword>
<accession>A0A5Q2FB11</accession>
<feature type="transmembrane region" description="Helical" evidence="6">
    <location>
        <begin position="12"/>
        <end position="35"/>
    </location>
</feature>
<evidence type="ECO:0000256" key="3">
    <source>
        <dbReference type="ARBA" id="ARBA00022692"/>
    </source>
</evidence>
<dbReference type="Pfam" id="PF04138">
    <property type="entry name" value="GtrA_DPMS_TM"/>
    <property type="match status" value="1"/>
</dbReference>
<keyword evidence="5 6" id="KW-0472">Membrane</keyword>
<reference evidence="8 9" key="1">
    <citation type="submission" date="2019-10" db="EMBL/GenBank/DDBJ databases">
        <title>Genomic analysis of Raineyella sp. CBA3103.</title>
        <authorList>
            <person name="Roh S.W."/>
        </authorList>
    </citation>
    <scope>NUCLEOTIDE SEQUENCE [LARGE SCALE GENOMIC DNA]</scope>
    <source>
        <strain evidence="8 9">CBA3103</strain>
    </source>
</reference>
<dbReference type="GO" id="GO:0005886">
    <property type="term" value="C:plasma membrane"/>
    <property type="evidence" value="ECO:0007669"/>
    <property type="project" value="TreeGrafter"/>
</dbReference>
<dbReference type="PANTHER" id="PTHR38459:SF1">
    <property type="entry name" value="PROPHAGE BACTOPRENOL-LINKED GLUCOSE TRANSLOCASE HOMOLOG"/>
    <property type="match status" value="1"/>
</dbReference>
<dbReference type="GO" id="GO:0000271">
    <property type="term" value="P:polysaccharide biosynthetic process"/>
    <property type="evidence" value="ECO:0007669"/>
    <property type="project" value="InterPro"/>
</dbReference>
<dbReference type="InterPro" id="IPR051401">
    <property type="entry name" value="GtrA_CellWall_Glycosyl"/>
</dbReference>